<proteinExistence type="predicted"/>
<dbReference type="GO" id="GO:0005886">
    <property type="term" value="C:plasma membrane"/>
    <property type="evidence" value="ECO:0007669"/>
    <property type="project" value="TreeGrafter"/>
</dbReference>
<dbReference type="AlphaFoldDB" id="A0A841LC23"/>
<keyword evidence="3" id="KW-1185">Reference proteome</keyword>
<dbReference type="PANTHER" id="PTHR34980:SF2">
    <property type="entry name" value="INNER MEMBRANE PROTEIN YHAH-RELATED"/>
    <property type="match status" value="1"/>
</dbReference>
<comment type="caution">
    <text evidence="2">The sequence shown here is derived from an EMBL/GenBank/DDBJ whole genome shotgun (WGS) entry which is preliminary data.</text>
</comment>
<gene>
    <name evidence="2" type="ORF">FHS79_001531</name>
</gene>
<keyword evidence="1" id="KW-0812">Transmembrane</keyword>
<protein>
    <submittedName>
        <fullName evidence="2">Uncharacterized membrane protein YhaH (DUF805 family)</fullName>
    </submittedName>
</protein>
<evidence type="ECO:0000313" key="3">
    <source>
        <dbReference type="Proteomes" id="UP000538147"/>
    </source>
</evidence>
<feature type="transmembrane region" description="Helical" evidence="1">
    <location>
        <begin position="93"/>
        <end position="111"/>
    </location>
</feature>
<accession>A0A841LC23</accession>
<name>A0A841LC23_9SPHN</name>
<dbReference type="PANTHER" id="PTHR34980">
    <property type="entry name" value="INNER MEMBRANE PROTEIN-RELATED-RELATED"/>
    <property type="match status" value="1"/>
</dbReference>
<dbReference type="EMBL" id="JACIIV010000009">
    <property type="protein sequence ID" value="MBB6227365.1"/>
    <property type="molecule type" value="Genomic_DNA"/>
</dbReference>
<dbReference type="RefSeq" id="WP_184197796.1">
    <property type="nucleotide sequence ID" value="NZ_BMOX01000150.1"/>
</dbReference>
<dbReference type="Pfam" id="PF05656">
    <property type="entry name" value="DUF805"/>
    <property type="match status" value="1"/>
</dbReference>
<feature type="transmembrane region" description="Helical" evidence="1">
    <location>
        <begin position="28"/>
        <end position="52"/>
    </location>
</feature>
<keyword evidence="1" id="KW-0472">Membrane</keyword>
<keyword evidence="1" id="KW-1133">Transmembrane helix</keyword>
<evidence type="ECO:0000256" key="1">
    <source>
        <dbReference type="SAM" id="Phobius"/>
    </source>
</evidence>
<feature type="transmembrane region" description="Helical" evidence="1">
    <location>
        <begin position="64"/>
        <end position="81"/>
    </location>
</feature>
<reference evidence="2 3" key="1">
    <citation type="submission" date="2020-08" db="EMBL/GenBank/DDBJ databases">
        <title>Genomic Encyclopedia of Type Strains, Phase IV (KMG-IV): sequencing the most valuable type-strain genomes for metagenomic binning, comparative biology and taxonomic classification.</title>
        <authorList>
            <person name="Goeker M."/>
        </authorList>
    </citation>
    <scope>NUCLEOTIDE SEQUENCE [LARGE SCALE GENOMIC DNA]</scope>
    <source>
        <strain evidence="2 3">DSM 102189</strain>
    </source>
</reference>
<sequence length="128" mass="14386">MNKPASFWMLEPLRKYAVFRGRARRAEYWWYALLYGLLAVATTIADFIVFGLPNMLSNPSVGPITGLLGLALLIPSFAVTVRRLHDTDRSGWWVLLGLIPFLGGLILFIWFCTRGSHGANRYGTDPRG</sequence>
<organism evidence="2 3">
    <name type="scientific">Polymorphobacter multimanifer</name>
    <dbReference type="NCBI Taxonomy" id="1070431"/>
    <lineage>
        <taxon>Bacteria</taxon>
        <taxon>Pseudomonadati</taxon>
        <taxon>Pseudomonadota</taxon>
        <taxon>Alphaproteobacteria</taxon>
        <taxon>Sphingomonadales</taxon>
        <taxon>Sphingosinicellaceae</taxon>
        <taxon>Polymorphobacter</taxon>
    </lineage>
</organism>
<evidence type="ECO:0000313" key="2">
    <source>
        <dbReference type="EMBL" id="MBB6227365.1"/>
    </source>
</evidence>
<dbReference type="Proteomes" id="UP000538147">
    <property type="component" value="Unassembled WGS sequence"/>
</dbReference>
<dbReference type="InterPro" id="IPR008523">
    <property type="entry name" value="DUF805"/>
</dbReference>